<name>A0A6A6V898_9PLEO</name>
<protein>
    <submittedName>
        <fullName evidence="2">Uncharacterized protein</fullName>
    </submittedName>
</protein>
<feature type="compositionally biased region" description="Basic residues" evidence="1">
    <location>
        <begin position="143"/>
        <end position="152"/>
    </location>
</feature>
<dbReference type="Proteomes" id="UP000799440">
    <property type="component" value="Unassembled WGS sequence"/>
</dbReference>
<evidence type="ECO:0000256" key="1">
    <source>
        <dbReference type="SAM" id="MobiDB-lite"/>
    </source>
</evidence>
<evidence type="ECO:0000313" key="2">
    <source>
        <dbReference type="EMBL" id="KAF2746313.1"/>
    </source>
</evidence>
<dbReference type="EMBL" id="MU006578">
    <property type="protein sequence ID" value="KAF2746313.1"/>
    <property type="molecule type" value="Genomic_DNA"/>
</dbReference>
<reference evidence="2" key="1">
    <citation type="journal article" date="2020" name="Stud. Mycol.">
        <title>101 Dothideomycetes genomes: a test case for predicting lifestyles and emergence of pathogens.</title>
        <authorList>
            <person name="Haridas S."/>
            <person name="Albert R."/>
            <person name="Binder M."/>
            <person name="Bloem J."/>
            <person name="Labutti K."/>
            <person name="Salamov A."/>
            <person name="Andreopoulos B."/>
            <person name="Baker S."/>
            <person name="Barry K."/>
            <person name="Bills G."/>
            <person name="Bluhm B."/>
            <person name="Cannon C."/>
            <person name="Castanera R."/>
            <person name="Culley D."/>
            <person name="Daum C."/>
            <person name="Ezra D."/>
            <person name="Gonzalez J."/>
            <person name="Henrissat B."/>
            <person name="Kuo A."/>
            <person name="Liang C."/>
            <person name="Lipzen A."/>
            <person name="Lutzoni F."/>
            <person name="Magnuson J."/>
            <person name="Mondo S."/>
            <person name="Nolan M."/>
            <person name="Ohm R."/>
            <person name="Pangilinan J."/>
            <person name="Park H.-J."/>
            <person name="Ramirez L."/>
            <person name="Alfaro M."/>
            <person name="Sun H."/>
            <person name="Tritt A."/>
            <person name="Yoshinaga Y."/>
            <person name="Zwiers L.-H."/>
            <person name="Turgeon B."/>
            <person name="Goodwin S."/>
            <person name="Spatafora J."/>
            <person name="Crous P."/>
            <person name="Grigoriev I."/>
        </authorList>
    </citation>
    <scope>NUCLEOTIDE SEQUENCE</scope>
    <source>
        <strain evidence="2">CBS 119925</strain>
    </source>
</reference>
<sequence>MGDVRRWDLLVCIKGSCVPFGLEKQGKKNCRHAPLPLAKRAHSNGYLRQQTSAPVAAITTDSAISPPVSECTPQTLQQLQYYDVVVSFGHTHRGKVGAYLVREGGDGNGVVGGLRSSLLYADRANTLAAPYHHVGTPPTQPRKPLKKHASKA</sequence>
<keyword evidence="3" id="KW-1185">Reference proteome</keyword>
<accession>A0A6A6V898</accession>
<organism evidence="2 3">
    <name type="scientific">Sporormia fimetaria CBS 119925</name>
    <dbReference type="NCBI Taxonomy" id="1340428"/>
    <lineage>
        <taxon>Eukaryota</taxon>
        <taxon>Fungi</taxon>
        <taxon>Dikarya</taxon>
        <taxon>Ascomycota</taxon>
        <taxon>Pezizomycotina</taxon>
        <taxon>Dothideomycetes</taxon>
        <taxon>Pleosporomycetidae</taxon>
        <taxon>Pleosporales</taxon>
        <taxon>Sporormiaceae</taxon>
        <taxon>Sporormia</taxon>
    </lineage>
</organism>
<gene>
    <name evidence="2" type="ORF">M011DRAFT_459451</name>
</gene>
<proteinExistence type="predicted"/>
<feature type="region of interest" description="Disordered" evidence="1">
    <location>
        <begin position="130"/>
        <end position="152"/>
    </location>
</feature>
<evidence type="ECO:0000313" key="3">
    <source>
        <dbReference type="Proteomes" id="UP000799440"/>
    </source>
</evidence>
<dbReference type="AlphaFoldDB" id="A0A6A6V898"/>